<proteinExistence type="predicted"/>
<name>A0A3G5A7T3_9VIRU</name>
<accession>A0A3G5A7T3</accession>
<gene>
    <name evidence="1" type="ORF">Hyperionvirus5_113</name>
</gene>
<protein>
    <submittedName>
        <fullName evidence="1">Uncharacterized protein</fullName>
    </submittedName>
</protein>
<sequence length="172" mass="20139">MTKNNDECVALVYTCNPRNHAPDLMCWKAMKRCDWANLIKLWNEWREEVKNETFDYPEIQFYFDCGEYSEEIDDIFGSVRVSNNPKLVSALERILPDCIGNDVDVFIGIEYTIKNRCRCPLKISGKNMITGYWDEKAAMVEESYDINHFDIDPGYPFMRDNCEEKEAASEDN</sequence>
<evidence type="ECO:0000313" key="1">
    <source>
        <dbReference type="EMBL" id="AYV83307.1"/>
    </source>
</evidence>
<reference evidence="1" key="1">
    <citation type="submission" date="2018-10" db="EMBL/GenBank/DDBJ databases">
        <title>Hidden diversity of soil giant viruses.</title>
        <authorList>
            <person name="Schulz F."/>
            <person name="Alteio L."/>
            <person name="Goudeau D."/>
            <person name="Ryan E.M."/>
            <person name="Malmstrom R.R."/>
            <person name="Blanchard J."/>
            <person name="Woyke T."/>
        </authorList>
    </citation>
    <scope>NUCLEOTIDE SEQUENCE</scope>
    <source>
        <strain evidence="1">HYV1</strain>
    </source>
</reference>
<dbReference type="EMBL" id="MK072387">
    <property type="protein sequence ID" value="AYV83307.1"/>
    <property type="molecule type" value="Genomic_DNA"/>
</dbReference>
<organism evidence="1">
    <name type="scientific">Hyperionvirus sp</name>
    <dbReference type="NCBI Taxonomy" id="2487770"/>
    <lineage>
        <taxon>Viruses</taxon>
        <taxon>Varidnaviria</taxon>
        <taxon>Bamfordvirae</taxon>
        <taxon>Nucleocytoviricota</taxon>
        <taxon>Megaviricetes</taxon>
        <taxon>Imitervirales</taxon>
        <taxon>Mimiviridae</taxon>
        <taxon>Klosneuvirinae</taxon>
    </lineage>
</organism>